<evidence type="ECO:0000313" key="5">
    <source>
        <dbReference type="EMBL" id="MDN4175407.1"/>
    </source>
</evidence>
<dbReference type="Gene3D" id="1.10.357.10">
    <property type="entry name" value="Tetracycline Repressor, domain 2"/>
    <property type="match status" value="1"/>
</dbReference>
<dbReference type="Pfam" id="PF00440">
    <property type="entry name" value="TetR_N"/>
    <property type="match status" value="1"/>
</dbReference>
<dbReference type="RefSeq" id="WP_300954695.1">
    <property type="nucleotide sequence ID" value="NZ_JAUHJQ010000013.1"/>
</dbReference>
<reference evidence="5" key="1">
    <citation type="submission" date="2023-06" db="EMBL/GenBank/DDBJ databases">
        <title>Draft genome sequence of Nocardioides sp. SOB77.</title>
        <authorList>
            <person name="Zhang G."/>
        </authorList>
    </citation>
    <scope>NUCLEOTIDE SEQUENCE</scope>
    <source>
        <strain evidence="5">SOB77</strain>
    </source>
</reference>
<feature type="region of interest" description="Disordered" evidence="3">
    <location>
        <begin position="1"/>
        <end position="20"/>
    </location>
</feature>
<dbReference type="EMBL" id="JAUHJQ010000013">
    <property type="protein sequence ID" value="MDN4175407.1"/>
    <property type="molecule type" value="Genomic_DNA"/>
</dbReference>
<evidence type="ECO:0000259" key="4">
    <source>
        <dbReference type="PROSITE" id="PS50977"/>
    </source>
</evidence>
<feature type="DNA-binding region" description="H-T-H motif" evidence="2">
    <location>
        <begin position="45"/>
        <end position="64"/>
    </location>
</feature>
<sequence>MSSSEQGRPDGRQARWDRHNEQRRQQILDAAIAVIEDGEPGAEFHVQQIAERAGLNRTVVYRHFADRSDLDRAVQTEILDGLWAELLPEIGLDGTIPEIVERIVATYVGWAVAHPALHRVAEQGEGTGPLQQGLAQIAAQVCEVITTAVEMLGLEVSEDERAAIDPLVFGLVGAVFGAVRRWMARPERLPAAPKLVELVTGSVWYILEGHGRALGIELDPQQRVEDLITAAASGRAEAAP</sequence>
<feature type="domain" description="HTH tetR-type" evidence="4">
    <location>
        <begin position="21"/>
        <end position="82"/>
    </location>
</feature>
<proteinExistence type="predicted"/>
<dbReference type="SUPFAM" id="SSF48498">
    <property type="entry name" value="Tetracyclin repressor-like, C-terminal domain"/>
    <property type="match status" value="1"/>
</dbReference>
<dbReference type="PANTHER" id="PTHR30055">
    <property type="entry name" value="HTH-TYPE TRANSCRIPTIONAL REGULATOR RUTR"/>
    <property type="match status" value="1"/>
</dbReference>
<keyword evidence="6" id="KW-1185">Reference proteome</keyword>
<name>A0ABT8FMJ3_9ACTN</name>
<gene>
    <name evidence="5" type="ORF">QWY28_20765</name>
</gene>
<comment type="caution">
    <text evidence="5">The sequence shown here is derived from an EMBL/GenBank/DDBJ whole genome shotgun (WGS) entry which is preliminary data.</text>
</comment>
<dbReference type="InterPro" id="IPR009057">
    <property type="entry name" value="Homeodomain-like_sf"/>
</dbReference>
<accession>A0ABT8FMJ3</accession>
<dbReference type="SUPFAM" id="SSF46689">
    <property type="entry name" value="Homeodomain-like"/>
    <property type="match status" value="1"/>
</dbReference>
<evidence type="ECO:0000256" key="3">
    <source>
        <dbReference type="SAM" id="MobiDB-lite"/>
    </source>
</evidence>
<keyword evidence="1 2" id="KW-0238">DNA-binding</keyword>
<dbReference type="PROSITE" id="PS50977">
    <property type="entry name" value="HTH_TETR_2"/>
    <property type="match status" value="1"/>
</dbReference>
<dbReference type="PANTHER" id="PTHR30055:SF160">
    <property type="entry name" value="TRANSCRIPTIONAL REGULATORY PROTEIN (PROBABLY ASNC-FAMILY)-RELATED"/>
    <property type="match status" value="1"/>
</dbReference>
<dbReference type="InterPro" id="IPR001647">
    <property type="entry name" value="HTH_TetR"/>
</dbReference>
<dbReference type="Proteomes" id="UP001168620">
    <property type="component" value="Unassembled WGS sequence"/>
</dbReference>
<dbReference type="InterPro" id="IPR036271">
    <property type="entry name" value="Tet_transcr_reg_TetR-rel_C_sf"/>
</dbReference>
<dbReference type="InterPro" id="IPR050109">
    <property type="entry name" value="HTH-type_TetR-like_transc_reg"/>
</dbReference>
<organism evidence="5 6">
    <name type="scientific">Nocardioides oceani</name>
    <dbReference type="NCBI Taxonomy" id="3058369"/>
    <lineage>
        <taxon>Bacteria</taxon>
        <taxon>Bacillati</taxon>
        <taxon>Actinomycetota</taxon>
        <taxon>Actinomycetes</taxon>
        <taxon>Propionibacteriales</taxon>
        <taxon>Nocardioidaceae</taxon>
        <taxon>Nocardioides</taxon>
    </lineage>
</organism>
<evidence type="ECO:0000256" key="2">
    <source>
        <dbReference type="PROSITE-ProRule" id="PRU00335"/>
    </source>
</evidence>
<feature type="compositionally biased region" description="Basic and acidic residues" evidence="3">
    <location>
        <begin position="7"/>
        <end position="20"/>
    </location>
</feature>
<protein>
    <submittedName>
        <fullName evidence="5">TetR/AcrR family transcriptional regulator</fullName>
    </submittedName>
</protein>
<evidence type="ECO:0000313" key="6">
    <source>
        <dbReference type="Proteomes" id="UP001168620"/>
    </source>
</evidence>
<evidence type="ECO:0000256" key="1">
    <source>
        <dbReference type="ARBA" id="ARBA00023125"/>
    </source>
</evidence>